<keyword evidence="3" id="KW-1185">Reference proteome</keyword>
<dbReference type="SUPFAM" id="SSF51695">
    <property type="entry name" value="PLC-like phosphodiesterases"/>
    <property type="match status" value="1"/>
</dbReference>
<evidence type="ECO:0000313" key="2">
    <source>
        <dbReference type="EMBL" id="KGO67866.1"/>
    </source>
</evidence>
<dbReference type="InterPro" id="IPR051057">
    <property type="entry name" value="PI-PLC_domain"/>
</dbReference>
<comment type="caution">
    <text evidence="2">The sequence shown here is derived from an EMBL/GenBank/DDBJ whole genome shotgun (WGS) entry which is preliminary data.</text>
</comment>
<feature type="signal peptide" evidence="1">
    <location>
        <begin position="1"/>
        <end position="15"/>
    </location>
</feature>
<proteinExistence type="predicted"/>
<evidence type="ECO:0000313" key="3">
    <source>
        <dbReference type="Proteomes" id="UP000030104"/>
    </source>
</evidence>
<reference evidence="2 3" key="1">
    <citation type="journal article" date="2015" name="Mol. Plant Microbe Interact.">
        <title>Genome, transcriptome, and functional analyses of Penicillium expansum provide new insights into secondary metabolism and pathogenicity.</title>
        <authorList>
            <person name="Ballester A.R."/>
            <person name="Marcet-Houben M."/>
            <person name="Levin E."/>
            <person name="Sela N."/>
            <person name="Selma-Lazaro C."/>
            <person name="Carmona L."/>
            <person name="Wisniewski M."/>
            <person name="Droby S."/>
            <person name="Gonzalez-Candelas L."/>
            <person name="Gabaldon T."/>
        </authorList>
    </citation>
    <scope>NUCLEOTIDE SEQUENCE [LARGE SCALE GENOMIC DNA]</scope>
    <source>
        <strain evidence="2 3">PHI-1</strain>
    </source>
</reference>
<dbReference type="Proteomes" id="UP000030104">
    <property type="component" value="Unassembled WGS sequence"/>
</dbReference>
<dbReference type="Gene3D" id="3.20.20.190">
    <property type="entry name" value="Phosphatidylinositol (PI) phosphodiesterase"/>
    <property type="match status" value="1"/>
</dbReference>
<dbReference type="GO" id="GO:0006629">
    <property type="term" value="P:lipid metabolic process"/>
    <property type="evidence" value="ECO:0007669"/>
    <property type="project" value="InterPro"/>
</dbReference>
<sequence>MRVFNFLALLPVALANPLIQTKRTTACNNSPDLCSKSYGAITHLDAHDSPFVRNGDTGNSLAANQYYDTPTQLSAGVRLVTAQVHKSNSQWRLCHSSCDLLDAGLLSAWLSDIKTWLDDNPNEVVTILLVNSDDATASDLNTEFTKANITDYAYEPTSQGTAPKTWPTLQTMIDDGKRLVVFVASLDTSASYPYLMSEWSYIWENPYDVTSTSNFTCEVDRPSTHKDNSASALSANLLPLMNHFLYSSNLAILDVEYPNSSYVGTTNAASGGTGNLGTAATNCKKAWNGRQPTFILVDFFNRGPAIDTVDTLNNVTHAVGRKSVSTSADSSDASSTSNVFKALAALAESARSGTSVSMGNWIWTGGNWGKLLGGGISF</sequence>
<dbReference type="OrthoDB" id="7984201at2759"/>
<gene>
    <name evidence="2" type="ORF">PITC_044800</name>
</gene>
<dbReference type="PANTHER" id="PTHR13593">
    <property type="match status" value="1"/>
</dbReference>
<accession>A0A0A2KLU3</accession>
<name>A0A0A2KLU3_PENIT</name>
<dbReference type="EMBL" id="JQGA01001252">
    <property type="protein sequence ID" value="KGO67866.1"/>
    <property type="molecule type" value="Genomic_DNA"/>
</dbReference>
<evidence type="ECO:0008006" key="4">
    <source>
        <dbReference type="Google" id="ProtNLM"/>
    </source>
</evidence>
<dbReference type="HOGENOM" id="CLU_037358_1_1_1"/>
<organism evidence="2 3">
    <name type="scientific">Penicillium italicum</name>
    <name type="common">Blue mold</name>
    <dbReference type="NCBI Taxonomy" id="40296"/>
    <lineage>
        <taxon>Eukaryota</taxon>
        <taxon>Fungi</taxon>
        <taxon>Dikarya</taxon>
        <taxon>Ascomycota</taxon>
        <taxon>Pezizomycotina</taxon>
        <taxon>Eurotiomycetes</taxon>
        <taxon>Eurotiomycetidae</taxon>
        <taxon>Eurotiales</taxon>
        <taxon>Aspergillaceae</taxon>
        <taxon>Penicillium</taxon>
    </lineage>
</organism>
<dbReference type="PhylomeDB" id="A0A0A2KLU3"/>
<dbReference type="GO" id="GO:0008081">
    <property type="term" value="F:phosphoric diester hydrolase activity"/>
    <property type="evidence" value="ECO:0007669"/>
    <property type="project" value="InterPro"/>
</dbReference>
<dbReference type="AlphaFoldDB" id="A0A0A2KLU3"/>
<feature type="chain" id="PRO_5012700749" description="PLC-like phosphodiesterase" evidence="1">
    <location>
        <begin position="16"/>
        <end position="378"/>
    </location>
</feature>
<dbReference type="OMA" id="YPYLMPE"/>
<keyword evidence="1" id="KW-0732">Signal</keyword>
<dbReference type="Pfam" id="PF26146">
    <property type="entry name" value="PI-PLC_X"/>
    <property type="match status" value="1"/>
</dbReference>
<dbReference type="STRING" id="40296.A0A0A2KLU3"/>
<protein>
    <recommendedName>
        <fullName evidence="4">PLC-like phosphodiesterase</fullName>
    </recommendedName>
</protein>
<dbReference type="PANTHER" id="PTHR13593:SF80">
    <property type="entry name" value="PLC-LIKE PHOSPHODIESTERASE"/>
    <property type="match status" value="1"/>
</dbReference>
<dbReference type="InterPro" id="IPR017946">
    <property type="entry name" value="PLC-like_Pdiesterase_TIM-brl"/>
</dbReference>
<evidence type="ECO:0000256" key="1">
    <source>
        <dbReference type="SAM" id="SignalP"/>
    </source>
</evidence>